<dbReference type="EMBL" id="VNHM01000001">
    <property type="protein sequence ID" value="TYO97852.1"/>
    <property type="molecule type" value="Genomic_DNA"/>
</dbReference>
<feature type="binding site" evidence="7">
    <location>
        <position position="41"/>
    </location>
    <ligand>
        <name>Fe cation</name>
        <dbReference type="ChEBI" id="CHEBI:24875"/>
        <label>1</label>
    </ligand>
</feature>
<comment type="cofactor">
    <cofactor evidence="1">
        <name>Fe(3+)</name>
        <dbReference type="ChEBI" id="CHEBI:29034"/>
    </cofactor>
</comment>
<feature type="binding site" evidence="7">
    <location>
        <position position="40"/>
    </location>
    <ligand>
        <name>Fe cation</name>
        <dbReference type="ChEBI" id="CHEBI:24875"/>
        <label>2</label>
    </ligand>
</feature>
<dbReference type="Pfam" id="PF13277">
    <property type="entry name" value="YmdB"/>
    <property type="match status" value="1"/>
</dbReference>
<sequence>MIRLMMIGDVFGRPGRRAIKDNVPALIRDENLDLVLANGENAAGGNGITREIAMEIFAAGVDVITMGNHVWNKKEIINFIDRESRIIRPYNYPPGTPGVGYGFFKTRNNETVGVINLSGRVFMPGLDCPFRCADQVVPVLREQTPVILMDFHAEATSEKAAMAHYMDGRVSAVCGTHTHVQTADERILPGGTAFITDVGMTGPYDSVIGVKKEPVLERFLTQLPQKFEPAAGLYQFNAVIIDVRRETGRAAAIRRIQNYE</sequence>
<keyword evidence="2 7" id="KW-0479">Metal-binding</keyword>
<dbReference type="CDD" id="cd07382">
    <property type="entry name" value="MPP_DR1281"/>
    <property type="match status" value="1"/>
</dbReference>
<protein>
    <recommendedName>
        <fullName evidence="10">TIGR00282 family metallophosphoesterase</fullName>
    </recommendedName>
</protein>
<organism evidence="8 9">
    <name type="scientific">Desulfallas thermosapovorans DSM 6562</name>
    <dbReference type="NCBI Taxonomy" id="1121431"/>
    <lineage>
        <taxon>Bacteria</taxon>
        <taxon>Bacillati</taxon>
        <taxon>Bacillota</taxon>
        <taxon>Clostridia</taxon>
        <taxon>Eubacteriales</taxon>
        <taxon>Desulfallaceae</taxon>
        <taxon>Desulfallas</taxon>
    </lineage>
</organism>
<feature type="active site" description="Proton donor" evidence="6">
    <location>
        <position position="69"/>
    </location>
</feature>
<name>A0A5S4ZXW0_9FIRM</name>
<dbReference type="AlphaFoldDB" id="A0A5S4ZXW0"/>
<feature type="binding site" evidence="7">
    <location>
        <position position="68"/>
    </location>
    <ligand>
        <name>Fe cation</name>
        <dbReference type="ChEBI" id="CHEBI:24875"/>
        <label>2</label>
    </ligand>
</feature>
<feature type="binding site" evidence="7">
    <location>
        <position position="177"/>
    </location>
    <ligand>
        <name>Fe cation</name>
        <dbReference type="ChEBI" id="CHEBI:24875"/>
        <label>2</label>
    </ligand>
</feature>
<evidence type="ECO:0000256" key="5">
    <source>
        <dbReference type="ARBA" id="ARBA00061401"/>
    </source>
</evidence>
<evidence type="ECO:0000256" key="6">
    <source>
        <dbReference type="PIRSR" id="PIRSR004789-50"/>
    </source>
</evidence>
<feature type="binding site" evidence="7">
    <location>
        <position position="40"/>
    </location>
    <ligand>
        <name>Fe cation</name>
        <dbReference type="ChEBI" id="CHEBI:24875"/>
        <label>1</label>
    </ligand>
</feature>
<dbReference type="GO" id="GO:0046872">
    <property type="term" value="F:metal ion binding"/>
    <property type="evidence" value="ECO:0007669"/>
    <property type="project" value="UniProtKB-KW"/>
</dbReference>
<proteinExistence type="inferred from homology"/>
<dbReference type="PIRSF" id="PIRSF004789">
    <property type="entry name" value="DR1281"/>
    <property type="match status" value="1"/>
</dbReference>
<dbReference type="GO" id="GO:0004113">
    <property type="term" value="F:2',3'-cyclic-nucleotide 3'-phosphodiesterase activity"/>
    <property type="evidence" value="ECO:0007669"/>
    <property type="project" value="TreeGrafter"/>
</dbReference>
<reference evidence="8 9" key="1">
    <citation type="submission" date="2019-07" db="EMBL/GenBank/DDBJ databases">
        <title>Genomic Encyclopedia of Type Strains, Phase I: the one thousand microbial genomes (KMG-I) project.</title>
        <authorList>
            <person name="Kyrpides N."/>
        </authorList>
    </citation>
    <scope>NUCLEOTIDE SEQUENCE [LARGE SCALE GENOMIC DNA]</scope>
    <source>
        <strain evidence="8 9">DSM 6562</strain>
    </source>
</reference>
<dbReference type="PANTHER" id="PTHR36303">
    <property type="entry name" value="2',3'-CYCLIC-NUCLEOTIDE 2'-PHOSPHODIESTERASE"/>
    <property type="match status" value="1"/>
</dbReference>
<feature type="binding site" evidence="7">
    <location>
        <position position="179"/>
    </location>
    <ligand>
        <name>Fe cation</name>
        <dbReference type="ChEBI" id="CHEBI:24875"/>
        <label>1</label>
    </ligand>
</feature>
<evidence type="ECO:0008006" key="10">
    <source>
        <dbReference type="Google" id="ProtNLM"/>
    </source>
</evidence>
<gene>
    <name evidence="8" type="ORF">LX24_00136</name>
</gene>
<comment type="caution">
    <text evidence="8">The sequence shown here is derived from an EMBL/GenBank/DDBJ whole genome shotgun (WGS) entry which is preliminary data.</text>
</comment>
<dbReference type="PANTHER" id="PTHR36303:SF1">
    <property type="entry name" value="2',3'-CYCLIC-NUCLEOTIDE 2'-PHOSPHODIESTERASE"/>
    <property type="match status" value="1"/>
</dbReference>
<comment type="similarity">
    <text evidence="5">Belongs to the YmdB-like family.</text>
</comment>
<dbReference type="FunFam" id="3.60.21.10:FF:000016">
    <property type="entry name" value="Putative metallophosphoesterase"/>
    <property type="match status" value="1"/>
</dbReference>
<dbReference type="Proteomes" id="UP000323166">
    <property type="component" value="Unassembled WGS sequence"/>
</dbReference>
<dbReference type="NCBIfam" id="TIGR00282">
    <property type="entry name" value="TIGR00282 family metallophosphoesterase"/>
    <property type="match status" value="1"/>
</dbReference>
<dbReference type="Gene3D" id="3.60.21.10">
    <property type="match status" value="1"/>
</dbReference>
<feature type="binding site" evidence="7">
    <location>
        <position position="152"/>
    </location>
    <ligand>
        <name>Fe cation</name>
        <dbReference type="ChEBI" id="CHEBI:24875"/>
        <label>2</label>
    </ligand>
</feature>
<evidence type="ECO:0000313" key="9">
    <source>
        <dbReference type="Proteomes" id="UP000323166"/>
    </source>
</evidence>
<dbReference type="InterPro" id="IPR029052">
    <property type="entry name" value="Metallo-depent_PP-like"/>
</dbReference>
<dbReference type="SUPFAM" id="SSF56300">
    <property type="entry name" value="Metallo-dependent phosphatases"/>
    <property type="match status" value="1"/>
</dbReference>
<keyword evidence="9" id="KW-1185">Reference proteome</keyword>
<dbReference type="InterPro" id="IPR005235">
    <property type="entry name" value="YmdB-like"/>
</dbReference>
<feature type="binding site" evidence="7">
    <location>
        <position position="9"/>
    </location>
    <ligand>
        <name>Fe cation</name>
        <dbReference type="ChEBI" id="CHEBI:24875"/>
        <label>1</label>
    </ligand>
</feature>
<evidence type="ECO:0000256" key="2">
    <source>
        <dbReference type="ARBA" id="ARBA00022723"/>
    </source>
</evidence>
<evidence type="ECO:0000256" key="3">
    <source>
        <dbReference type="ARBA" id="ARBA00022801"/>
    </source>
</evidence>
<evidence type="ECO:0000256" key="7">
    <source>
        <dbReference type="PIRSR" id="PIRSR004789-51"/>
    </source>
</evidence>
<evidence type="ECO:0000313" key="8">
    <source>
        <dbReference type="EMBL" id="TYO97852.1"/>
    </source>
</evidence>
<keyword evidence="3" id="KW-0378">Hydrolase</keyword>
<evidence type="ECO:0000256" key="4">
    <source>
        <dbReference type="ARBA" id="ARBA00023004"/>
    </source>
</evidence>
<evidence type="ECO:0000256" key="1">
    <source>
        <dbReference type="ARBA" id="ARBA00001965"/>
    </source>
</evidence>
<keyword evidence="4" id="KW-0408">Iron</keyword>
<accession>A0A5S4ZXW0</accession>